<evidence type="ECO:0000256" key="3">
    <source>
        <dbReference type="ARBA" id="ARBA00023125"/>
    </source>
</evidence>
<evidence type="ECO:0000313" key="7">
    <source>
        <dbReference type="EMBL" id="MBV7672848.1"/>
    </source>
</evidence>
<dbReference type="InterPro" id="IPR009061">
    <property type="entry name" value="DNA-bd_dom_put_sf"/>
</dbReference>
<sequence length="272" mass="29421">MQRGGSSPSRVTVPVPNPATGASGPSCPNATRVLKLSRTKPVTRTTAEAVARGGPPVVRGEEGDGVGEADTGAGTDTVAFRWLQRVQRWTTVLRVDDAASGGGRLGQLPRSSKLERKSTEVSVKDLYSISEVAEAFGLTVAALRFYEERGLVRHSERRGRVRQYSRDDLARLAYAQLWHEDGLLTLTETSAIVDSEEVADRLGLITAQRDAMLERIEKLDRAVAVLTHMLGCRTDKALDCPMTGAYIRGRVDAALTGTPHTTDFLPPPGRSE</sequence>
<dbReference type="PANTHER" id="PTHR30204:SF69">
    <property type="entry name" value="MERR-FAMILY TRANSCRIPTIONAL REGULATOR"/>
    <property type="match status" value="1"/>
</dbReference>
<feature type="domain" description="HTH merR-type" evidence="6">
    <location>
        <begin position="126"/>
        <end position="195"/>
    </location>
</feature>
<dbReference type="SUPFAM" id="SSF46955">
    <property type="entry name" value="Putative DNA-binding domain"/>
    <property type="match status" value="1"/>
</dbReference>
<dbReference type="PANTHER" id="PTHR30204">
    <property type="entry name" value="REDOX-CYCLING DRUG-SENSING TRANSCRIPTIONAL ACTIVATOR SOXR"/>
    <property type="match status" value="1"/>
</dbReference>
<proteinExistence type="predicted"/>
<dbReference type="InterPro" id="IPR000551">
    <property type="entry name" value="MerR-type_HTH_dom"/>
</dbReference>
<reference evidence="7 8" key="1">
    <citation type="submission" date="2021-07" db="EMBL/GenBank/DDBJ databases">
        <title>Sequencing Streptomyces halstedii LGO-A4 genome an citrus endophytic actinomycete.</title>
        <authorList>
            <person name="Samborskyy M."/>
            <person name="Scott N."/>
            <person name="Deglau R."/>
            <person name="Dickens S."/>
            <person name="Oliveira L.G."/>
        </authorList>
    </citation>
    <scope>NUCLEOTIDE SEQUENCE [LARGE SCALE GENOMIC DNA]</scope>
    <source>
        <strain evidence="7 8">LGO-A4</strain>
    </source>
</reference>
<evidence type="ECO:0000256" key="5">
    <source>
        <dbReference type="SAM" id="MobiDB-lite"/>
    </source>
</evidence>
<accession>A0ABS6TXT1</accession>
<comment type="caution">
    <text evidence="7">The sequence shown here is derived from an EMBL/GenBank/DDBJ whole genome shotgun (WGS) entry which is preliminary data.</text>
</comment>
<dbReference type="PRINTS" id="PR00040">
    <property type="entry name" value="HTHMERR"/>
</dbReference>
<gene>
    <name evidence="7" type="ORF">STHAL_25725</name>
</gene>
<feature type="compositionally biased region" description="Polar residues" evidence="5">
    <location>
        <begin position="1"/>
        <end position="10"/>
    </location>
</feature>
<evidence type="ECO:0000259" key="6">
    <source>
        <dbReference type="PROSITE" id="PS50937"/>
    </source>
</evidence>
<dbReference type="PROSITE" id="PS50937">
    <property type="entry name" value="HTH_MERR_2"/>
    <property type="match status" value="1"/>
</dbReference>
<evidence type="ECO:0000256" key="1">
    <source>
        <dbReference type="ARBA" id="ARBA00022491"/>
    </source>
</evidence>
<protein>
    <submittedName>
        <fullName evidence="7">MerR family transcriptional regulator</fullName>
    </submittedName>
</protein>
<keyword evidence="4" id="KW-0804">Transcription</keyword>
<dbReference type="Proteomes" id="UP000735541">
    <property type="component" value="Unassembled WGS sequence"/>
</dbReference>
<keyword evidence="8" id="KW-1185">Reference proteome</keyword>
<dbReference type="Pfam" id="PF13411">
    <property type="entry name" value="MerR_1"/>
    <property type="match status" value="1"/>
</dbReference>
<keyword evidence="2" id="KW-0805">Transcription regulation</keyword>
<dbReference type="SMART" id="SM00422">
    <property type="entry name" value="HTH_MERR"/>
    <property type="match status" value="1"/>
</dbReference>
<name>A0ABS6TXT1_STRHA</name>
<evidence type="ECO:0000313" key="8">
    <source>
        <dbReference type="Proteomes" id="UP000735541"/>
    </source>
</evidence>
<dbReference type="EMBL" id="JAHUVW010000001">
    <property type="protein sequence ID" value="MBV7672848.1"/>
    <property type="molecule type" value="Genomic_DNA"/>
</dbReference>
<organism evidence="7 8">
    <name type="scientific">Streptomyces halstedii</name>
    <dbReference type="NCBI Taxonomy" id="1944"/>
    <lineage>
        <taxon>Bacteria</taxon>
        <taxon>Bacillati</taxon>
        <taxon>Actinomycetota</taxon>
        <taxon>Actinomycetes</taxon>
        <taxon>Kitasatosporales</taxon>
        <taxon>Streptomycetaceae</taxon>
        <taxon>Streptomyces</taxon>
    </lineage>
</organism>
<dbReference type="Gene3D" id="1.10.1660.10">
    <property type="match status" value="1"/>
</dbReference>
<dbReference type="CDD" id="cd00592">
    <property type="entry name" value="HTH_MerR-like"/>
    <property type="match status" value="1"/>
</dbReference>
<evidence type="ECO:0000256" key="4">
    <source>
        <dbReference type="ARBA" id="ARBA00023163"/>
    </source>
</evidence>
<dbReference type="InterPro" id="IPR047057">
    <property type="entry name" value="MerR_fam"/>
</dbReference>
<keyword evidence="1" id="KW-0678">Repressor</keyword>
<keyword evidence="3" id="KW-0238">DNA-binding</keyword>
<feature type="region of interest" description="Disordered" evidence="5">
    <location>
        <begin position="1"/>
        <end position="72"/>
    </location>
</feature>
<evidence type="ECO:0000256" key="2">
    <source>
        <dbReference type="ARBA" id="ARBA00023015"/>
    </source>
</evidence>